<evidence type="ECO:0000313" key="1">
    <source>
        <dbReference type="EMBL" id="EGP89938.1"/>
    </source>
</evidence>
<organism evidence="1 2">
    <name type="scientific">Zymoseptoria tritici (strain CBS 115943 / IPO323)</name>
    <name type="common">Speckled leaf blotch fungus</name>
    <name type="synonym">Septoria tritici</name>
    <dbReference type="NCBI Taxonomy" id="336722"/>
    <lineage>
        <taxon>Eukaryota</taxon>
        <taxon>Fungi</taxon>
        <taxon>Dikarya</taxon>
        <taxon>Ascomycota</taxon>
        <taxon>Pezizomycotina</taxon>
        <taxon>Dothideomycetes</taxon>
        <taxon>Dothideomycetidae</taxon>
        <taxon>Mycosphaerellales</taxon>
        <taxon>Mycosphaerellaceae</taxon>
        <taxon>Zymoseptoria</taxon>
    </lineage>
</organism>
<gene>
    <name evidence="1" type="ORF">MYCGRDRAFT_79452</name>
</gene>
<dbReference type="InParanoid" id="F9X3Q2"/>
<keyword evidence="2" id="KW-1185">Reference proteome</keyword>
<evidence type="ECO:0000313" key="2">
    <source>
        <dbReference type="Proteomes" id="UP000008062"/>
    </source>
</evidence>
<dbReference type="KEGG" id="ztr:MYCGRDRAFT_79452"/>
<sequence>MEIRTVYTKLRQRSQQNWRLQEAERSWKANGEAGKLVKVEDNPGEQHGTLWRLYGECDVEPGPSIWSSIIRYVAPATSRRRVAAP</sequence>
<dbReference type="Proteomes" id="UP000008062">
    <property type="component" value="Chromosome 2"/>
</dbReference>
<name>F9X3Q2_ZYMTI</name>
<dbReference type="RefSeq" id="XP_003854962.1">
    <property type="nucleotide sequence ID" value="XM_003854914.1"/>
</dbReference>
<proteinExistence type="predicted"/>
<reference evidence="1 2" key="1">
    <citation type="journal article" date="2011" name="PLoS Genet.">
        <title>Finished genome of the fungal wheat pathogen Mycosphaerella graminicola reveals dispensome structure, chromosome plasticity, and stealth pathogenesis.</title>
        <authorList>
            <person name="Goodwin S.B."/>
            <person name="Ben M'barek S."/>
            <person name="Dhillon B."/>
            <person name="Wittenberg A.H.J."/>
            <person name="Crane C.F."/>
            <person name="Hane J.K."/>
            <person name="Foster A.J."/>
            <person name="Van der Lee T.A.J."/>
            <person name="Grimwood J."/>
            <person name="Aerts A."/>
            <person name="Antoniw J."/>
            <person name="Bailey A."/>
            <person name="Bluhm B."/>
            <person name="Bowler J."/>
            <person name="Bristow J."/>
            <person name="van der Burgt A."/>
            <person name="Canto-Canche B."/>
            <person name="Churchill A.C.L."/>
            <person name="Conde-Ferraez L."/>
            <person name="Cools H.J."/>
            <person name="Coutinho P.M."/>
            <person name="Csukai M."/>
            <person name="Dehal P."/>
            <person name="De Wit P."/>
            <person name="Donzelli B."/>
            <person name="van de Geest H.C."/>
            <person name="van Ham R.C.H.J."/>
            <person name="Hammond-Kosack K.E."/>
            <person name="Henrissat B."/>
            <person name="Kilian A."/>
            <person name="Kobayashi A.K."/>
            <person name="Koopmann E."/>
            <person name="Kourmpetis Y."/>
            <person name="Kuzniar A."/>
            <person name="Lindquist E."/>
            <person name="Lombard V."/>
            <person name="Maliepaard C."/>
            <person name="Martins N."/>
            <person name="Mehrabi R."/>
            <person name="Nap J.P.H."/>
            <person name="Ponomarenko A."/>
            <person name="Rudd J.J."/>
            <person name="Salamov A."/>
            <person name="Schmutz J."/>
            <person name="Schouten H.J."/>
            <person name="Shapiro H."/>
            <person name="Stergiopoulos I."/>
            <person name="Torriani S.F.F."/>
            <person name="Tu H."/>
            <person name="de Vries R.P."/>
            <person name="Waalwijk C."/>
            <person name="Ware S.B."/>
            <person name="Wiebenga A."/>
            <person name="Zwiers L.-H."/>
            <person name="Oliver R.P."/>
            <person name="Grigoriev I.V."/>
            <person name="Kema G.H.J."/>
        </authorList>
    </citation>
    <scope>NUCLEOTIDE SEQUENCE [LARGE SCALE GENOMIC DNA]</scope>
    <source>
        <strain evidence="2">CBS 115943 / IPO323</strain>
    </source>
</reference>
<dbReference type="HOGENOM" id="CLU_2514379_0_0_1"/>
<dbReference type="AlphaFoldDB" id="F9X3Q2"/>
<dbReference type="EMBL" id="CM001197">
    <property type="protein sequence ID" value="EGP89938.1"/>
    <property type="molecule type" value="Genomic_DNA"/>
</dbReference>
<accession>F9X3Q2</accession>
<protein>
    <submittedName>
        <fullName evidence="1">Uncharacterized protein</fullName>
    </submittedName>
</protein>
<dbReference type="GeneID" id="13403466"/>